<feature type="transmembrane region" description="Helical" evidence="5">
    <location>
        <begin position="225"/>
        <end position="249"/>
    </location>
</feature>
<evidence type="ECO:0000256" key="4">
    <source>
        <dbReference type="ARBA" id="ARBA00023136"/>
    </source>
</evidence>
<evidence type="ECO:0000313" key="8">
    <source>
        <dbReference type="Proteomes" id="UP000332933"/>
    </source>
</evidence>
<gene>
    <name evidence="7" type="primary">Aste57867_23156</name>
    <name evidence="6" type="ORF">As57867_023085</name>
    <name evidence="7" type="ORF">ASTE57867_23156</name>
</gene>
<feature type="transmembrane region" description="Helical" evidence="5">
    <location>
        <begin position="12"/>
        <end position="34"/>
    </location>
</feature>
<dbReference type="AlphaFoldDB" id="A0A485LNW7"/>
<keyword evidence="8" id="KW-1185">Reference proteome</keyword>
<dbReference type="OrthoDB" id="71034at2759"/>
<dbReference type="PROSITE" id="PS51257">
    <property type="entry name" value="PROKAR_LIPOPROTEIN"/>
    <property type="match status" value="1"/>
</dbReference>
<evidence type="ECO:0000256" key="1">
    <source>
        <dbReference type="ARBA" id="ARBA00004141"/>
    </source>
</evidence>
<name>A0A485LNW7_9STRA</name>
<evidence type="ECO:0000256" key="3">
    <source>
        <dbReference type="ARBA" id="ARBA00022989"/>
    </source>
</evidence>
<keyword evidence="4 5" id="KW-0472">Membrane</keyword>
<keyword evidence="3 5" id="KW-1133">Transmembrane helix</keyword>
<evidence type="ECO:0000256" key="2">
    <source>
        <dbReference type="ARBA" id="ARBA00022692"/>
    </source>
</evidence>
<organism evidence="7 8">
    <name type="scientific">Aphanomyces stellatus</name>
    <dbReference type="NCBI Taxonomy" id="120398"/>
    <lineage>
        <taxon>Eukaryota</taxon>
        <taxon>Sar</taxon>
        <taxon>Stramenopiles</taxon>
        <taxon>Oomycota</taxon>
        <taxon>Saprolegniomycetes</taxon>
        <taxon>Saprolegniales</taxon>
        <taxon>Verrucalvaceae</taxon>
        <taxon>Aphanomyces</taxon>
    </lineage>
</organism>
<evidence type="ECO:0000313" key="7">
    <source>
        <dbReference type="EMBL" id="VFT99804.1"/>
    </source>
</evidence>
<dbReference type="Proteomes" id="UP000332933">
    <property type="component" value="Unassembled WGS sequence"/>
</dbReference>
<dbReference type="EMBL" id="CAADRA010007255">
    <property type="protein sequence ID" value="VFT99804.1"/>
    <property type="molecule type" value="Genomic_DNA"/>
</dbReference>
<dbReference type="InterPro" id="IPR018499">
    <property type="entry name" value="Tetraspanin/Peripherin"/>
</dbReference>
<evidence type="ECO:0000256" key="5">
    <source>
        <dbReference type="SAM" id="Phobius"/>
    </source>
</evidence>
<reference evidence="6" key="2">
    <citation type="submission" date="2019-06" db="EMBL/GenBank/DDBJ databases">
        <title>Genomics analysis of Aphanomyces spp. identifies a new class of oomycete effector associated with host adaptation.</title>
        <authorList>
            <person name="Gaulin E."/>
        </authorList>
    </citation>
    <scope>NUCLEOTIDE SEQUENCE</scope>
    <source>
        <strain evidence="6">CBS 578.67</strain>
    </source>
</reference>
<comment type="subcellular location">
    <subcellularLocation>
        <location evidence="1">Membrane</location>
        <topology evidence="1">Multi-pass membrane protein</topology>
    </subcellularLocation>
</comment>
<sequence>MGRVSVVAKRFLNAWNFLILVVGCGLLLITLYILLFQSDSYAVPKLGYWASVVCGGLLVLLAGLGLYGLRQHRYCVTKGKRNVALGTYCIVGFIVGIVLVVAGAVAFQLNALLDNARYSNDDDVHGMYLEEAVVNNLHDYAVASPAQWKKMQNDWFCCGYYNVTTIQYALDIPYIDMGHNLNSMGGIYCNTNCTAGSSSATVCPQNNTDWCRDVFLKNAETNNIWVAWVSVVGGFMQLLGFLLGTFILMCDIRMVQRASTLTATMFKKVLKEQSSSKA</sequence>
<feature type="transmembrane region" description="Helical" evidence="5">
    <location>
        <begin position="88"/>
        <end position="109"/>
    </location>
</feature>
<protein>
    <submittedName>
        <fullName evidence="7">Aste57867_23156 protein</fullName>
    </submittedName>
</protein>
<keyword evidence="2 5" id="KW-0812">Transmembrane</keyword>
<dbReference type="Pfam" id="PF00335">
    <property type="entry name" value="Tetraspanin"/>
    <property type="match status" value="1"/>
</dbReference>
<proteinExistence type="predicted"/>
<reference evidence="7 8" key="1">
    <citation type="submission" date="2019-03" db="EMBL/GenBank/DDBJ databases">
        <authorList>
            <person name="Gaulin E."/>
            <person name="Dumas B."/>
        </authorList>
    </citation>
    <scope>NUCLEOTIDE SEQUENCE [LARGE SCALE GENOMIC DNA]</scope>
    <source>
        <strain evidence="7">CBS 568.67</strain>
    </source>
</reference>
<dbReference type="EMBL" id="VJMH01007229">
    <property type="protein sequence ID" value="KAF0684912.1"/>
    <property type="molecule type" value="Genomic_DNA"/>
</dbReference>
<dbReference type="GO" id="GO:0016020">
    <property type="term" value="C:membrane"/>
    <property type="evidence" value="ECO:0007669"/>
    <property type="project" value="UniProtKB-SubCell"/>
</dbReference>
<feature type="transmembrane region" description="Helical" evidence="5">
    <location>
        <begin position="46"/>
        <end position="67"/>
    </location>
</feature>
<evidence type="ECO:0000313" key="6">
    <source>
        <dbReference type="EMBL" id="KAF0684912.1"/>
    </source>
</evidence>
<accession>A0A485LNW7</accession>